<accession>A0A3M7CHG9</accession>
<evidence type="ECO:0000256" key="5">
    <source>
        <dbReference type="ARBA" id="ARBA00022833"/>
    </source>
</evidence>
<comment type="subcellular location">
    <subcellularLocation>
        <location evidence="7">Nucleus</location>
        <location evidence="7">Nucleolus</location>
    </subcellularLocation>
</comment>
<evidence type="ECO:0000259" key="11">
    <source>
        <dbReference type="Pfam" id="PF17146"/>
    </source>
</evidence>
<evidence type="ECO:0000256" key="4">
    <source>
        <dbReference type="ARBA" id="ARBA00022801"/>
    </source>
</evidence>
<dbReference type="GO" id="GO:0046872">
    <property type="term" value="F:metal ion binding"/>
    <property type="evidence" value="ECO:0007669"/>
    <property type="project" value="UniProtKB-UniRule"/>
</dbReference>
<evidence type="ECO:0000256" key="2">
    <source>
        <dbReference type="ARBA" id="ARBA00022722"/>
    </source>
</evidence>
<feature type="binding site" evidence="8">
    <location>
        <position position="328"/>
    </location>
    <ligand>
        <name>Zn(2+)</name>
        <dbReference type="ChEBI" id="CHEBI:29105"/>
    </ligand>
</feature>
<feature type="binding site" evidence="8">
    <location>
        <position position="316"/>
    </location>
    <ligand>
        <name>Zn(2+)</name>
        <dbReference type="ChEBI" id="CHEBI:29105"/>
    </ligand>
</feature>
<feature type="domain" description="Nin one binding (NOB1) Zn-ribbon-like" evidence="10">
    <location>
        <begin position="303"/>
        <end position="374"/>
    </location>
</feature>
<feature type="binding site" evidence="8">
    <location>
        <position position="313"/>
    </location>
    <ligand>
        <name>Zn(2+)</name>
        <dbReference type="ChEBI" id="CHEBI:29105"/>
    </ligand>
</feature>
<dbReference type="InterPro" id="IPR017117">
    <property type="entry name" value="Nob1_euk"/>
</dbReference>
<sequence>MSLAATHAKMSDQKAVHTLVLDTGAIIKNEPTVSTLLGHAEALITVPAIISEIRDATTRSRVETTLLPFLTLRSPHPTSVKFVTDFARKTGDLQVLSKPDIQIIALTYELECARNAGDWRLRNSPGQKRLNGSPPGKSSGTDGKPSSEETQGAQRPAEAEKGPENVHSENPESTVAQPSEVVSETKNEGQVAEQNKQEAQDEAQLSEALAKTDLSSSNAEESKDPQSKVDSAQNSQEGSGSDDEGWITPSNLKKKQAKDAGAFASAASEPKTMQVGVLTSDFAMQNVILQINLNLLSPSLNRVKHLKTFVLRCHACFQVTKEMSKQFCPKCGQATLTRVSCSTDSNGEFKLHLKKNMQWNTRGDRYSIPKPVHGSTNGRFVGGGKGGWGNDLILAEDQKEYQRAANAEKRQKERSLMDEDYLPGILTGDRGRTGGRIKVGAGRNVNARKRRISPILMEEPYKDHTIERPGVRASVCQDGLGRCRSNPLWTTEAPMRILQGTFGTLGNARTTLQNPTVLQF</sequence>
<dbReference type="EMBL" id="QWIN01000450">
    <property type="protein sequence ID" value="RMY51552.1"/>
    <property type="molecule type" value="Genomic_DNA"/>
</dbReference>
<dbReference type="InterPro" id="IPR033411">
    <property type="entry name" value="Ribonuclease_PIN"/>
</dbReference>
<dbReference type="SUPFAM" id="SSF144206">
    <property type="entry name" value="NOB1 zinc finger-like"/>
    <property type="match status" value="1"/>
</dbReference>
<evidence type="ECO:0000256" key="3">
    <source>
        <dbReference type="ARBA" id="ARBA00022723"/>
    </source>
</evidence>
<dbReference type="GO" id="GO:0005730">
    <property type="term" value="C:nucleolus"/>
    <property type="evidence" value="ECO:0007669"/>
    <property type="project" value="UniProtKB-SubCell"/>
</dbReference>
<proteinExistence type="inferred from homology"/>
<dbReference type="OrthoDB" id="446759at2759"/>
<dbReference type="GO" id="GO:0004521">
    <property type="term" value="F:RNA endonuclease activity"/>
    <property type="evidence" value="ECO:0007669"/>
    <property type="project" value="UniProtKB-UniRule"/>
</dbReference>
<dbReference type="InterPro" id="IPR036283">
    <property type="entry name" value="NOB1_Zf-like_sf"/>
</dbReference>
<dbReference type="GO" id="GO:0030490">
    <property type="term" value="P:maturation of SSU-rRNA"/>
    <property type="evidence" value="ECO:0007669"/>
    <property type="project" value="TreeGrafter"/>
</dbReference>
<gene>
    <name evidence="12" type="ORF">D0865_06269</name>
</gene>
<feature type="domain" description="Ribonuclease PIN" evidence="11">
    <location>
        <begin position="19"/>
        <end position="110"/>
    </location>
</feature>
<evidence type="ECO:0000256" key="8">
    <source>
        <dbReference type="PIRSR" id="PIRSR037125-1"/>
    </source>
</evidence>
<dbReference type="GO" id="GO:0005737">
    <property type="term" value="C:cytoplasm"/>
    <property type="evidence" value="ECO:0007669"/>
    <property type="project" value="UniProtKB-ARBA"/>
</dbReference>
<protein>
    <recommendedName>
        <fullName evidence="7">20S-pre-rRNA D-site endonuclease NOB1</fullName>
    </recommendedName>
</protein>
<dbReference type="Proteomes" id="UP000270230">
    <property type="component" value="Unassembled WGS sequence"/>
</dbReference>
<keyword evidence="3 7" id="KW-0479">Metal-binding</keyword>
<dbReference type="CDD" id="cd09876">
    <property type="entry name" value="PIN_Nob1-like"/>
    <property type="match status" value="1"/>
</dbReference>
<dbReference type="Pfam" id="PF08772">
    <property type="entry name" value="Zn_ribbon_NOB1"/>
    <property type="match status" value="1"/>
</dbReference>
<comment type="similarity">
    <text evidence="1 7">Belongs to the NOB1 family.</text>
</comment>
<keyword evidence="6 7" id="KW-0539">Nucleus</keyword>
<evidence type="ECO:0000259" key="10">
    <source>
        <dbReference type="Pfam" id="PF08772"/>
    </source>
</evidence>
<dbReference type="InterPro" id="IPR039907">
    <property type="entry name" value="NOB1"/>
</dbReference>
<feature type="binding site" evidence="8">
    <location>
        <position position="331"/>
    </location>
    <ligand>
        <name>Zn(2+)</name>
        <dbReference type="ChEBI" id="CHEBI:29105"/>
    </ligand>
</feature>
<evidence type="ECO:0000256" key="6">
    <source>
        <dbReference type="ARBA" id="ARBA00023242"/>
    </source>
</evidence>
<evidence type="ECO:0000313" key="12">
    <source>
        <dbReference type="EMBL" id="RMY51552.1"/>
    </source>
</evidence>
<feature type="compositionally biased region" description="Basic and acidic residues" evidence="9">
    <location>
        <begin position="157"/>
        <end position="170"/>
    </location>
</feature>
<dbReference type="FunFam" id="3.40.50.1010:FF:000020">
    <property type="entry name" value="20S-pre-rRNA D-site endonuclease NOB1"/>
    <property type="match status" value="1"/>
</dbReference>
<dbReference type="Gene3D" id="3.40.50.1010">
    <property type="entry name" value="5'-nuclease"/>
    <property type="match status" value="1"/>
</dbReference>
<reference evidence="12 13" key="1">
    <citation type="journal article" date="2018" name="BMC Genomics">
        <title>Genomic evidence for intraspecific hybridization in a clonal and extremely halotolerant yeast.</title>
        <authorList>
            <person name="Gostincar C."/>
            <person name="Stajich J.E."/>
            <person name="Zupancic J."/>
            <person name="Zalar P."/>
            <person name="Gunde-Cimerman N."/>
        </authorList>
    </citation>
    <scope>NUCLEOTIDE SEQUENCE [LARGE SCALE GENOMIC DNA]</scope>
    <source>
        <strain evidence="12 13">EXF-151</strain>
    </source>
</reference>
<name>A0A3M7CHG9_HORWE</name>
<dbReference type="PANTHER" id="PTHR12814">
    <property type="entry name" value="RNA-BINDING PROTEIN NOB1"/>
    <property type="match status" value="1"/>
</dbReference>
<feature type="region of interest" description="Disordered" evidence="9">
    <location>
        <begin position="119"/>
        <end position="249"/>
    </location>
</feature>
<feature type="compositionally biased region" description="Polar residues" evidence="9">
    <location>
        <begin position="171"/>
        <end position="184"/>
    </location>
</feature>
<evidence type="ECO:0000313" key="13">
    <source>
        <dbReference type="Proteomes" id="UP000270230"/>
    </source>
</evidence>
<evidence type="ECO:0000256" key="9">
    <source>
        <dbReference type="SAM" id="MobiDB-lite"/>
    </source>
</evidence>
<evidence type="ECO:0000256" key="1">
    <source>
        <dbReference type="ARBA" id="ARBA00005858"/>
    </source>
</evidence>
<dbReference type="Pfam" id="PF17146">
    <property type="entry name" value="PIN_6"/>
    <property type="match status" value="1"/>
</dbReference>
<dbReference type="AlphaFoldDB" id="A0A3M7CHG9"/>
<keyword evidence="2" id="KW-0540">Nuclease</keyword>
<keyword evidence="4" id="KW-0378">Hydrolase</keyword>
<feature type="compositionally biased region" description="Polar residues" evidence="9">
    <location>
        <begin position="228"/>
        <end position="239"/>
    </location>
</feature>
<dbReference type="InterPro" id="IPR014881">
    <property type="entry name" value="NOB1_Zn-bd"/>
</dbReference>
<keyword evidence="5 7" id="KW-0862">Zinc</keyword>
<dbReference type="Gene3D" id="6.20.210.10">
    <property type="entry name" value="Nin one binding (NOB1), Zn-ribbon-like"/>
    <property type="match status" value="1"/>
</dbReference>
<organism evidence="12 13">
    <name type="scientific">Hortaea werneckii</name>
    <name type="common">Black yeast</name>
    <name type="synonym">Cladosporium werneckii</name>
    <dbReference type="NCBI Taxonomy" id="91943"/>
    <lineage>
        <taxon>Eukaryota</taxon>
        <taxon>Fungi</taxon>
        <taxon>Dikarya</taxon>
        <taxon>Ascomycota</taxon>
        <taxon>Pezizomycotina</taxon>
        <taxon>Dothideomycetes</taxon>
        <taxon>Dothideomycetidae</taxon>
        <taxon>Mycosphaerellales</taxon>
        <taxon>Teratosphaeriaceae</taxon>
        <taxon>Hortaea</taxon>
    </lineage>
</organism>
<comment type="caution">
    <text evidence="12">The sequence shown here is derived from an EMBL/GenBank/DDBJ whole genome shotgun (WGS) entry which is preliminary data.</text>
</comment>
<comment type="function">
    <text evidence="7">Required for the synthesis of 40S ribosome subunits. Has a role in processing 20S pre-rRNA into the mature 18S rRNA, where it is required for cleavage at the 3' end of the mature 18S rRNA (D-site). Accompanies the 20S pre-rRNA from the nucleus to the cytoplasm.</text>
</comment>
<dbReference type="GO" id="GO:0030688">
    <property type="term" value="C:preribosome, small subunit precursor"/>
    <property type="evidence" value="ECO:0007669"/>
    <property type="project" value="TreeGrafter"/>
</dbReference>
<evidence type="ECO:0000256" key="7">
    <source>
        <dbReference type="PIRNR" id="PIRNR037125"/>
    </source>
</evidence>
<dbReference type="GO" id="GO:0016787">
    <property type="term" value="F:hydrolase activity"/>
    <property type="evidence" value="ECO:0007669"/>
    <property type="project" value="UniProtKB-KW"/>
</dbReference>
<dbReference type="PANTHER" id="PTHR12814:SF2">
    <property type="entry name" value="RNA-BINDING PROTEIN NOB1"/>
    <property type="match status" value="1"/>
</dbReference>
<dbReference type="PIRSF" id="PIRSF037125">
    <property type="entry name" value="D-site_20S_pre-rRNA_nuclease"/>
    <property type="match status" value="1"/>
</dbReference>